<sequence length="544" mass="62030">MVHDHDDAMPEAGKDTPDQEKKIHAKYVLELLHEVRKLLKSMPNVVHVNTDIAQEITVCGDLHGSLDDLFVILHKNGLPSPDNPYIFNGDFVDRGNYSVEIACVLFVCMLLHPYEIIVNRGNHEDHVMNLRYGFIKEVMQKYKGHASKVIRLFQDIFSWLPLATVINKKVLVCHGGISSGTDMAILRDINRHNFESVLQPPLFYSSADELDVREWKQILDILWSDPCAKPGCFPNTYRGGGSYFGPDITKTILERHKFDLLIRSHQCKPDGYEYTHDGKVLTIFSASNYYEVGSNKGAYAKLSSKNKVRIVQFVANKKQGRKLTIKQRVKIVEESAISSLKSKIYGNKSTLMAEFIKGILRLTDWCNIMQSTLQIDLPWRSICPKVATITKDGLVEYNSIFEDLKMRNKISGEDIENHEQSSMAETVYRNKENLETIFRAMDKDNSGQICMSEFEEACQILCRHTGSLLSREHIVGMARNMDKNKDGYIDFAEFLEAFCIVDKFGKELIARRESVDNVSDEPESKVRRLSQGDLRSHLGSYTIT</sequence>
<dbReference type="Pfam" id="PF00149">
    <property type="entry name" value="Metallophos"/>
    <property type="match status" value="1"/>
</dbReference>
<reference evidence="14" key="1">
    <citation type="submission" date="2012-12" db="EMBL/GenBank/DDBJ databases">
        <authorList>
            <person name="Hellsten U."/>
            <person name="Grimwood J."/>
            <person name="Chapman J.A."/>
            <person name="Shapiro H."/>
            <person name="Aerts A."/>
            <person name="Otillar R.P."/>
            <person name="Terry A.Y."/>
            <person name="Boore J.L."/>
            <person name="Simakov O."/>
            <person name="Marletaz F."/>
            <person name="Cho S.-J."/>
            <person name="Edsinger-Gonzales E."/>
            <person name="Havlak P."/>
            <person name="Kuo D.-H."/>
            <person name="Larsson T."/>
            <person name="Lv J."/>
            <person name="Arendt D."/>
            <person name="Savage R."/>
            <person name="Osoegawa K."/>
            <person name="de Jong P."/>
            <person name="Lindberg D.R."/>
            <person name="Seaver E.C."/>
            <person name="Weisblat D.A."/>
            <person name="Putnam N.H."/>
            <person name="Grigoriev I.V."/>
            <person name="Rokhsar D.S."/>
        </authorList>
    </citation>
    <scope>NUCLEOTIDE SEQUENCE</scope>
    <source>
        <strain evidence="14">I ESC-2004</strain>
    </source>
</reference>
<dbReference type="SUPFAM" id="SSF47473">
    <property type="entry name" value="EF-hand"/>
    <property type="match status" value="1"/>
</dbReference>
<dbReference type="InterPro" id="IPR051134">
    <property type="entry name" value="PPP_phosphatase"/>
</dbReference>
<dbReference type="EMBL" id="AMQN01001056">
    <property type="status" value="NOT_ANNOTATED_CDS"/>
    <property type="molecule type" value="Genomic_DNA"/>
</dbReference>
<evidence type="ECO:0000256" key="7">
    <source>
        <dbReference type="ARBA" id="ARBA00023211"/>
    </source>
</evidence>
<comment type="cofactor">
    <cofactor evidence="1">
        <name>Mn(2+)</name>
        <dbReference type="ChEBI" id="CHEBI:29035"/>
    </cofactor>
</comment>
<evidence type="ECO:0000313" key="14">
    <source>
        <dbReference type="Proteomes" id="UP000014760"/>
    </source>
</evidence>
<evidence type="ECO:0000256" key="9">
    <source>
        <dbReference type="ARBA" id="ARBA00048336"/>
    </source>
</evidence>
<dbReference type="InterPro" id="IPR011992">
    <property type="entry name" value="EF-hand-dom_pair"/>
</dbReference>
<dbReference type="EC" id="3.1.3.16" evidence="10"/>
<dbReference type="GO" id="GO:0050906">
    <property type="term" value="P:detection of stimulus involved in sensory perception"/>
    <property type="evidence" value="ECO:0007669"/>
    <property type="project" value="InterPro"/>
</dbReference>
<keyword evidence="5 10" id="KW-0378">Hydrolase</keyword>
<dbReference type="EnsemblMetazoa" id="CapteT207038">
    <property type="protein sequence ID" value="CapteP207038"/>
    <property type="gene ID" value="CapteG207038"/>
</dbReference>
<dbReference type="FunCoup" id="R7UQZ4">
    <property type="interactions" value="54"/>
</dbReference>
<dbReference type="CDD" id="cd00051">
    <property type="entry name" value="EFh"/>
    <property type="match status" value="1"/>
</dbReference>
<feature type="domain" description="EF-hand" evidence="11">
    <location>
        <begin position="469"/>
        <end position="504"/>
    </location>
</feature>
<dbReference type="SMART" id="SM00156">
    <property type="entry name" value="PP2Ac"/>
    <property type="match status" value="1"/>
</dbReference>
<gene>
    <name evidence="12" type="ORF">CAPTEDRAFT_207038</name>
</gene>
<dbReference type="GO" id="GO:0005509">
    <property type="term" value="F:calcium ion binding"/>
    <property type="evidence" value="ECO:0007669"/>
    <property type="project" value="InterPro"/>
</dbReference>
<dbReference type="InterPro" id="IPR004843">
    <property type="entry name" value="Calcineurin-like_PHP"/>
</dbReference>
<dbReference type="GO" id="GO:0030145">
    <property type="term" value="F:manganese ion binding"/>
    <property type="evidence" value="ECO:0007669"/>
    <property type="project" value="InterPro"/>
</dbReference>
<evidence type="ECO:0000256" key="8">
    <source>
        <dbReference type="ARBA" id="ARBA00047761"/>
    </source>
</evidence>
<reference evidence="13" key="3">
    <citation type="submission" date="2015-06" db="UniProtKB">
        <authorList>
            <consortium name="EnsemblMetazoa"/>
        </authorList>
    </citation>
    <scope>IDENTIFICATION</scope>
</reference>
<accession>R7UQZ4</accession>
<dbReference type="GO" id="GO:0005506">
    <property type="term" value="F:iron ion binding"/>
    <property type="evidence" value="ECO:0007669"/>
    <property type="project" value="InterPro"/>
</dbReference>
<comment type="similarity">
    <text evidence="2 10">Belongs to the PPP phosphatase family.</text>
</comment>
<dbReference type="OrthoDB" id="442428at2759"/>
<dbReference type="PROSITE" id="PS50222">
    <property type="entry name" value="EF_HAND_2"/>
    <property type="match status" value="2"/>
</dbReference>
<organism evidence="12">
    <name type="scientific">Capitella teleta</name>
    <name type="common">Polychaete worm</name>
    <dbReference type="NCBI Taxonomy" id="283909"/>
    <lineage>
        <taxon>Eukaryota</taxon>
        <taxon>Metazoa</taxon>
        <taxon>Spiralia</taxon>
        <taxon>Lophotrochozoa</taxon>
        <taxon>Annelida</taxon>
        <taxon>Polychaeta</taxon>
        <taxon>Sedentaria</taxon>
        <taxon>Scolecida</taxon>
        <taxon>Capitellidae</taxon>
        <taxon>Capitella</taxon>
    </lineage>
</organism>
<evidence type="ECO:0000256" key="4">
    <source>
        <dbReference type="ARBA" id="ARBA00022737"/>
    </source>
</evidence>
<dbReference type="Pfam" id="PF13499">
    <property type="entry name" value="EF-hand_7"/>
    <property type="match status" value="1"/>
</dbReference>
<dbReference type="PANTHER" id="PTHR45668">
    <property type="entry name" value="SERINE/THREONINE-PROTEIN PHOSPHATASE 5-RELATED"/>
    <property type="match status" value="1"/>
</dbReference>
<keyword evidence="3" id="KW-0479">Metal-binding</keyword>
<keyword evidence="14" id="KW-1185">Reference proteome</keyword>
<comment type="catalytic activity">
    <reaction evidence="8">
        <text>O-phospho-L-seryl-[protein] + H2O = L-seryl-[protein] + phosphate</text>
        <dbReference type="Rhea" id="RHEA:20629"/>
        <dbReference type="Rhea" id="RHEA-COMP:9863"/>
        <dbReference type="Rhea" id="RHEA-COMP:11604"/>
        <dbReference type="ChEBI" id="CHEBI:15377"/>
        <dbReference type="ChEBI" id="CHEBI:29999"/>
        <dbReference type="ChEBI" id="CHEBI:43474"/>
        <dbReference type="ChEBI" id="CHEBI:83421"/>
        <dbReference type="EC" id="3.1.3.16"/>
    </reaction>
</comment>
<dbReference type="InterPro" id="IPR002048">
    <property type="entry name" value="EF_hand_dom"/>
</dbReference>
<dbReference type="PROSITE" id="PS00018">
    <property type="entry name" value="EF_HAND_1"/>
    <property type="match status" value="2"/>
</dbReference>
<dbReference type="InterPro" id="IPR012008">
    <property type="entry name" value="Ser/Thr-Pase_EF-hand_contain"/>
</dbReference>
<dbReference type="InterPro" id="IPR029052">
    <property type="entry name" value="Metallo-depent_PP-like"/>
</dbReference>
<dbReference type="PROSITE" id="PS00125">
    <property type="entry name" value="SER_THR_PHOSPHATASE"/>
    <property type="match status" value="1"/>
</dbReference>
<evidence type="ECO:0000313" key="13">
    <source>
        <dbReference type="EnsemblMetazoa" id="CapteP207038"/>
    </source>
</evidence>
<dbReference type="OMA" id="WCEALES"/>
<keyword evidence="6" id="KW-0106">Calcium</keyword>
<evidence type="ECO:0000256" key="5">
    <source>
        <dbReference type="ARBA" id="ARBA00022801"/>
    </source>
</evidence>
<dbReference type="Gene3D" id="1.10.238.10">
    <property type="entry name" value="EF-hand"/>
    <property type="match status" value="1"/>
</dbReference>
<dbReference type="HOGENOM" id="CLU_012603_1_0_1"/>
<keyword evidence="4" id="KW-0677">Repeat</keyword>
<evidence type="ECO:0000256" key="10">
    <source>
        <dbReference type="RuleBase" id="RU004273"/>
    </source>
</evidence>
<dbReference type="SUPFAM" id="SSF56300">
    <property type="entry name" value="Metallo-dependent phosphatases"/>
    <property type="match status" value="1"/>
</dbReference>
<dbReference type="STRING" id="283909.R7UQZ4"/>
<evidence type="ECO:0000256" key="3">
    <source>
        <dbReference type="ARBA" id="ARBA00022723"/>
    </source>
</evidence>
<evidence type="ECO:0000256" key="1">
    <source>
        <dbReference type="ARBA" id="ARBA00001936"/>
    </source>
</evidence>
<dbReference type="InterPro" id="IPR018247">
    <property type="entry name" value="EF_Hand_1_Ca_BS"/>
</dbReference>
<dbReference type="Gene3D" id="3.60.21.10">
    <property type="match status" value="1"/>
</dbReference>
<dbReference type="EMBL" id="KB298688">
    <property type="protein sequence ID" value="ELU08959.1"/>
    <property type="molecule type" value="Genomic_DNA"/>
</dbReference>
<dbReference type="Proteomes" id="UP000014760">
    <property type="component" value="Unassembled WGS sequence"/>
</dbReference>
<comment type="catalytic activity">
    <reaction evidence="9 10">
        <text>O-phospho-L-threonyl-[protein] + H2O = L-threonyl-[protein] + phosphate</text>
        <dbReference type="Rhea" id="RHEA:47004"/>
        <dbReference type="Rhea" id="RHEA-COMP:11060"/>
        <dbReference type="Rhea" id="RHEA-COMP:11605"/>
        <dbReference type="ChEBI" id="CHEBI:15377"/>
        <dbReference type="ChEBI" id="CHEBI:30013"/>
        <dbReference type="ChEBI" id="CHEBI:43474"/>
        <dbReference type="ChEBI" id="CHEBI:61977"/>
        <dbReference type="EC" id="3.1.3.16"/>
    </reaction>
</comment>
<evidence type="ECO:0000256" key="6">
    <source>
        <dbReference type="ARBA" id="ARBA00022837"/>
    </source>
</evidence>
<proteinExistence type="inferred from homology"/>
<dbReference type="InterPro" id="IPR006186">
    <property type="entry name" value="Ser/Thr-sp_prot-phosphatase"/>
</dbReference>
<feature type="domain" description="EF-hand" evidence="11">
    <location>
        <begin position="429"/>
        <end position="464"/>
    </location>
</feature>
<reference evidence="12 14" key="2">
    <citation type="journal article" date="2013" name="Nature">
        <title>Insights into bilaterian evolution from three spiralian genomes.</title>
        <authorList>
            <person name="Simakov O."/>
            <person name="Marletaz F."/>
            <person name="Cho S.J."/>
            <person name="Edsinger-Gonzales E."/>
            <person name="Havlak P."/>
            <person name="Hellsten U."/>
            <person name="Kuo D.H."/>
            <person name="Larsson T."/>
            <person name="Lv J."/>
            <person name="Arendt D."/>
            <person name="Savage R."/>
            <person name="Osoegawa K."/>
            <person name="de Jong P."/>
            <person name="Grimwood J."/>
            <person name="Chapman J.A."/>
            <person name="Shapiro H."/>
            <person name="Aerts A."/>
            <person name="Otillar R.P."/>
            <person name="Terry A.Y."/>
            <person name="Boore J.L."/>
            <person name="Grigoriev I.V."/>
            <person name="Lindberg D.R."/>
            <person name="Seaver E.C."/>
            <person name="Weisblat D.A."/>
            <person name="Putnam N.H."/>
            <person name="Rokhsar D.S."/>
        </authorList>
    </citation>
    <scope>NUCLEOTIDE SEQUENCE</scope>
    <source>
        <strain evidence="12 14">I ESC-2004</strain>
    </source>
</reference>
<keyword evidence="7" id="KW-0464">Manganese</keyword>
<dbReference type="SMART" id="SM00054">
    <property type="entry name" value="EFh"/>
    <property type="match status" value="2"/>
</dbReference>
<dbReference type="PIRSF" id="PIRSF000912">
    <property type="entry name" value="PPEF"/>
    <property type="match status" value="1"/>
</dbReference>
<evidence type="ECO:0000313" key="12">
    <source>
        <dbReference type="EMBL" id="ELU08959.1"/>
    </source>
</evidence>
<dbReference type="PRINTS" id="PR00114">
    <property type="entry name" value="STPHPHTASE"/>
</dbReference>
<name>R7UQZ4_CAPTE</name>
<evidence type="ECO:0000259" key="11">
    <source>
        <dbReference type="PROSITE" id="PS50222"/>
    </source>
</evidence>
<dbReference type="AlphaFoldDB" id="R7UQZ4"/>
<protein>
    <recommendedName>
        <fullName evidence="10">Serine/threonine-protein phosphatase</fullName>
        <ecNumber evidence="10">3.1.3.16</ecNumber>
    </recommendedName>
</protein>
<dbReference type="GO" id="GO:0004722">
    <property type="term" value="F:protein serine/threonine phosphatase activity"/>
    <property type="evidence" value="ECO:0007669"/>
    <property type="project" value="UniProtKB-EC"/>
</dbReference>
<evidence type="ECO:0000256" key="2">
    <source>
        <dbReference type="ARBA" id="ARBA00008294"/>
    </source>
</evidence>
<dbReference type="PANTHER" id="PTHR45668:SF3">
    <property type="entry name" value="SERINE_THREONINE-PROTEIN PHOSPHATASE RDGC"/>
    <property type="match status" value="1"/>
</dbReference>